<evidence type="ECO:0000256" key="8">
    <source>
        <dbReference type="ARBA" id="ARBA00023054"/>
    </source>
</evidence>
<proteinExistence type="predicted"/>
<name>A0A210QQN7_MIZYE</name>
<dbReference type="InterPro" id="IPR035969">
    <property type="entry name" value="Rab-GAP_TBC_sf"/>
</dbReference>
<evidence type="ECO:0000256" key="11">
    <source>
        <dbReference type="ARBA" id="ARBA00034464"/>
    </source>
</evidence>
<keyword evidence="9" id="KW-0206">Cytoskeleton</keyword>
<organism evidence="14 15">
    <name type="scientific">Mizuhopecten yessoensis</name>
    <name type="common">Japanese scallop</name>
    <name type="synonym">Patinopecten yessoensis</name>
    <dbReference type="NCBI Taxonomy" id="6573"/>
    <lineage>
        <taxon>Eukaryota</taxon>
        <taxon>Metazoa</taxon>
        <taxon>Spiralia</taxon>
        <taxon>Lophotrochozoa</taxon>
        <taxon>Mollusca</taxon>
        <taxon>Bivalvia</taxon>
        <taxon>Autobranchia</taxon>
        <taxon>Pteriomorphia</taxon>
        <taxon>Pectinida</taxon>
        <taxon>Pectinoidea</taxon>
        <taxon>Pectinidae</taxon>
        <taxon>Mizuhopecten</taxon>
    </lineage>
</organism>
<keyword evidence="6" id="KW-0677">Repeat</keyword>
<evidence type="ECO:0000256" key="6">
    <source>
        <dbReference type="ARBA" id="ARBA00022737"/>
    </source>
</evidence>
<dbReference type="OrthoDB" id="5578278at2759"/>
<keyword evidence="8 12" id="KW-0175">Coiled coil</keyword>
<keyword evidence="10" id="KW-0966">Cell projection</keyword>
<evidence type="ECO:0000313" key="15">
    <source>
        <dbReference type="Proteomes" id="UP000242188"/>
    </source>
</evidence>
<dbReference type="Pfam" id="PF00400">
    <property type="entry name" value="WD40"/>
    <property type="match status" value="1"/>
</dbReference>
<comment type="function">
    <text evidence="11">Molecular adapter which is involved in cilium biogenesis. Part of a functional complex including OFD1 a centriolar protein involved in cilium assembly. Could regulate the cAMP-dependent phosphorylation of OFD1, and its subsequent ubiquitination by PJA2 which ultimately leads to its proteasomal degradation.</text>
</comment>
<dbReference type="STRING" id="6573.A0A210QQN7"/>
<evidence type="ECO:0000256" key="2">
    <source>
        <dbReference type="ARBA" id="ARBA00004607"/>
    </source>
</evidence>
<dbReference type="SUPFAM" id="SSF47923">
    <property type="entry name" value="Ypt/Rab-GAP domain of gyp1p"/>
    <property type="match status" value="1"/>
</dbReference>
<feature type="coiled-coil region" evidence="12">
    <location>
        <begin position="792"/>
        <end position="821"/>
    </location>
</feature>
<dbReference type="Gene3D" id="1.10.472.80">
    <property type="entry name" value="Ypt/Rab-GAP domain of gyp1p, domain 3"/>
    <property type="match status" value="1"/>
</dbReference>
<dbReference type="Pfam" id="PF00566">
    <property type="entry name" value="RabGAP-TBC"/>
    <property type="match status" value="1"/>
</dbReference>
<dbReference type="GO" id="GO:0036064">
    <property type="term" value="C:ciliary basal body"/>
    <property type="evidence" value="ECO:0007669"/>
    <property type="project" value="TreeGrafter"/>
</dbReference>
<dbReference type="PROSITE" id="PS50086">
    <property type="entry name" value="TBC_RABGAP"/>
    <property type="match status" value="1"/>
</dbReference>
<dbReference type="InterPro" id="IPR000195">
    <property type="entry name" value="Rab-GAP-TBC_dom"/>
</dbReference>
<evidence type="ECO:0000256" key="9">
    <source>
        <dbReference type="ARBA" id="ARBA00023212"/>
    </source>
</evidence>
<dbReference type="InterPro" id="IPR036322">
    <property type="entry name" value="WD40_repeat_dom_sf"/>
</dbReference>
<dbReference type="GO" id="GO:0060090">
    <property type="term" value="F:molecular adaptor activity"/>
    <property type="evidence" value="ECO:0007669"/>
    <property type="project" value="UniProtKB-ARBA"/>
</dbReference>
<comment type="caution">
    <text evidence="14">The sequence shown here is derived from an EMBL/GenBank/DDBJ whole genome shotgun (WGS) entry which is preliminary data.</text>
</comment>
<feature type="domain" description="Rab-GAP TBC" evidence="13">
    <location>
        <begin position="411"/>
        <end position="586"/>
    </location>
</feature>
<evidence type="ECO:0000256" key="1">
    <source>
        <dbReference type="ARBA" id="ARBA00004120"/>
    </source>
</evidence>
<dbReference type="PANTHER" id="PTHR19853">
    <property type="entry name" value="WD REPEAT CONTAINING PROTEIN 3 WDR3"/>
    <property type="match status" value="1"/>
</dbReference>
<dbReference type="InterPro" id="IPR015943">
    <property type="entry name" value="WD40/YVTN_repeat-like_dom_sf"/>
</dbReference>
<dbReference type="EMBL" id="NEDP02002396">
    <property type="protein sequence ID" value="OWF51051.1"/>
    <property type="molecule type" value="Genomic_DNA"/>
</dbReference>
<evidence type="ECO:0000256" key="3">
    <source>
        <dbReference type="ARBA" id="ARBA00014199"/>
    </source>
</evidence>
<evidence type="ECO:0000256" key="5">
    <source>
        <dbReference type="ARBA" id="ARBA00022574"/>
    </source>
</evidence>
<gene>
    <name evidence="14" type="ORF">KP79_PYT00781</name>
</gene>
<dbReference type="InterPro" id="IPR051570">
    <property type="entry name" value="TBC1_cilium_biogenesis"/>
</dbReference>
<dbReference type="FunFam" id="1.10.472.80:FF:000022">
    <property type="entry name" value="TBC1 domain family, member 31"/>
    <property type="match status" value="1"/>
</dbReference>
<accession>A0A210QQN7</accession>
<dbReference type="InterPro" id="IPR001680">
    <property type="entry name" value="WD40_rpt"/>
</dbReference>
<evidence type="ECO:0000256" key="10">
    <source>
        <dbReference type="ARBA" id="ARBA00023273"/>
    </source>
</evidence>
<evidence type="ECO:0000256" key="12">
    <source>
        <dbReference type="SAM" id="Coils"/>
    </source>
</evidence>
<feature type="coiled-coil region" evidence="12">
    <location>
        <begin position="731"/>
        <end position="758"/>
    </location>
</feature>
<dbReference type="Proteomes" id="UP000242188">
    <property type="component" value="Unassembled WGS sequence"/>
</dbReference>
<evidence type="ECO:0000256" key="4">
    <source>
        <dbReference type="ARBA" id="ARBA00022490"/>
    </source>
</evidence>
<evidence type="ECO:0000313" key="14">
    <source>
        <dbReference type="EMBL" id="OWF51051.1"/>
    </source>
</evidence>
<dbReference type="PANTHER" id="PTHR19853:SF1">
    <property type="entry name" value="TBC1 DOMAIN FAMILY MEMBER 31"/>
    <property type="match status" value="1"/>
</dbReference>
<feature type="coiled-coil region" evidence="12">
    <location>
        <begin position="895"/>
        <end position="934"/>
    </location>
</feature>
<dbReference type="AlphaFoldDB" id="A0A210QQN7"/>
<keyword evidence="7" id="KW-0970">Cilium biogenesis/degradation</keyword>
<dbReference type="Gene3D" id="2.130.10.10">
    <property type="entry name" value="YVTN repeat-like/Quinoprotein amine dehydrogenase"/>
    <property type="match status" value="2"/>
</dbReference>
<dbReference type="SUPFAM" id="SSF50978">
    <property type="entry name" value="WD40 repeat-like"/>
    <property type="match status" value="1"/>
</dbReference>
<protein>
    <recommendedName>
        <fullName evidence="3">TBC1 domain family member 31</fullName>
    </recommendedName>
</protein>
<comment type="subcellular location">
    <subcellularLocation>
        <location evidence="1">Cytoplasm</location>
        <location evidence="1">Cytoskeleton</location>
        <location evidence="1">Cilium basal body</location>
    </subcellularLocation>
    <subcellularLocation>
        <location evidence="2">Cytoplasm</location>
        <location evidence="2">Cytoskeleton</location>
        <location evidence="2">Microtubule organizing center</location>
        <location evidence="2">Centrosome</location>
        <location evidence="2">Centriolar satellite</location>
    </subcellularLocation>
</comment>
<reference evidence="14 15" key="1">
    <citation type="journal article" date="2017" name="Nat. Ecol. Evol.">
        <title>Scallop genome provides insights into evolution of bilaterian karyotype and development.</title>
        <authorList>
            <person name="Wang S."/>
            <person name="Zhang J."/>
            <person name="Jiao W."/>
            <person name="Li J."/>
            <person name="Xun X."/>
            <person name="Sun Y."/>
            <person name="Guo X."/>
            <person name="Huan P."/>
            <person name="Dong B."/>
            <person name="Zhang L."/>
            <person name="Hu X."/>
            <person name="Sun X."/>
            <person name="Wang J."/>
            <person name="Zhao C."/>
            <person name="Wang Y."/>
            <person name="Wang D."/>
            <person name="Huang X."/>
            <person name="Wang R."/>
            <person name="Lv J."/>
            <person name="Li Y."/>
            <person name="Zhang Z."/>
            <person name="Liu B."/>
            <person name="Lu W."/>
            <person name="Hui Y."/>
            <person name="Liang J."/>
            <person name="Zhou Z."/>
            <person name="Hou R."/>
            <person name="Li X."/>
            <person name="Liu Y."/>
            <person name="Li H."/>
            <person name="Ning X."/>
            <person name="Lin Y."/>
            <person name="Zhao L."/>
            <person name="Xing Q."/>
            <person name="Dou J."/>
            <person name="Li Y."/>
            <person name="Mao J."/>
            <person name="Guo H."/>
            <person name="Dou H."/>
            <person name="Li T."/>
            <person name="Mu C."/>
            <person name="Jiang W."/>
            <person name="Fu Q."/>
            <person name="Fu X."/>
            <person name="Miao Y."/>
            <person name="Liu J."/>
            <person name="Yu Q."/>
            <person name="Li R."/>
            <person name="Liao H."/>
            <person name="Li X."/>
            <person name="Kong Y."/>
            <person name="Jiang Z."/>
            <person name="Chourrout D."/>
            <person name="Li R."/>
            <person name="Bao Z."/>
        </authorList>
    </citation>
    <scope>NUCLEOTIDE SEQUENCE [LARGE SCALE GENOMIC DNA]</scope>
    <source>
        <strain evidence="14 15">PY_sf001</strain>
    </source>
</reference>
<dbReference type="FunFam" id="2.130.10.10:FF:000185">
    <property type="entry name" value="TBC1 domain family member 31 isoform X1"/>
    <property type="match status" value="1"/>
</dbReference>
<evidence type="ECO:0000256" key="7">
    <source>
        <dbReference type="ARBA" id="ARBA00022794"/>
    </source>
</evidence>
<dbReference type="GO" id="GO:0034451">
    <property type="term" value="C:centriolar satellite"/>
    <property type="evidence" value="ECO:0007669"/>
    <property type="project" value="UniProtKB-SubCell"/>
</dbReference>
<keyword evidence="15" id="KW-1185">Reference proteome</keyword>
<sequence length="1059" mass="122985">MQSLDVAHKANGKIWHRKPTPSADNGLMVSINHSQAGGLSQSSRNVRFLHTAFDGQTETFVAGDHQGNVYIFDLNKNRFFLGQKTGHPCTAVAFNLRRKSEFLVGLSDYSLKCFDSDTKEMVAWMKGHESAIRDISVHASGRYALTTSTDTAQLWDLDTFQRKRKLNIKEDVGIVQVFFLPLSNVIITGFKDDTIFAWESDTLNCKYQLPVPPGKSPHYRAFTSTKDGRILAAGGKSRFIHLWDLDTHRLLRIVELPVKVTAVRQMVFLPDNFDAGANQVLGVLNQDGIVRFININTCKLLFDVGSIENKINNINVSSSGRHLAAAMEDGCLNVFNLHAMSSELNKPPAPLVKVVSGNKMADTSTKSILKRKGKGRAGGKENKMAGELKEIEIPERLNMERLTAILKGYGEYPSKYRMFIWRSVLRLPENHTAYAALVDKGTHPSYVNLQEDYPIKSRKLLRVLQRILSALSHWSPIFGETQYLPVLAFPFVKLFQNNHLVCFEIIATIMENWAEHWFEYFPNPPINILSLIENVLAHHDKYLLQHFVKYSVTSQIYAWPLLETLFSEVLTKEEWLMMWDSVFSNHPSFLLMAVVAYTISARGPLMQCIELDDFKFFYHHRNAVDVRQVIKEAYHLMEATPEDIHPQKTLAEFKPLTVGQYPVFNKYPKFIVDYQVQERERIRHEEMEYLRQRQVSLEMQKETMKRTQEEEAWYRQQQLLTDAEEKRRTLIHTEEQKLTAQRKRLNAMNREVKLKELQLLDAARRKFLHFQKEERQKELRRLDDEVQRKALLRDQETETAIEEAEIRNIELQLQKKMFEQELFREFATVSQQLRTEQDMHRKQAELEDRIQDRLKDVERERQTDVRKMLQDNLAKTAQQNTEAWAQNEFEHRHRLEDLERESKAIQLAKKSSENRRLEQEVHDLMKKVQAQTATEAELARFQLGEQKDLAAESDQRRLQFLEDEGYKAHYHSKRLTEDTISSLNSHRPGLAGLDNSSKSELYHTLATSDCDTDSKVSFDRDGRAFDEREIALLHEVRRLREKLAVDNRTKKPPPYTALD</sequence>
<dbReference type="SMART" id="SM00320">
    <property type="entry name" value="WD40"/>
    <property type="match status" value="7"/>
</dbReference>
<keyword evidence="4" id="KW-0963">Cytoplasm</keyword>
<evidence type="ECO:0000259" key="13">
    <source>
        <dbReference type="PROSITE" id="PS50086"/>
    </source>
</evidence>
<dbReference type="GO" id="GO:0060271">
    <property type="term" value="P:cilium assembly"/>
    <property type="evidence" value="ECO:0007669"/>
    <property type="project" value="UniProtKB-ARBA"/>
</dbReference>
<keyword evidence="5" id="KW-0853">WD repeat</keyword>